<dbReference type="CDD" id="cd07822">
    <property type="entry name" value="SRPBCC_4"/>
    <property type="match status" value="1"/>
</dbReference>
<gene>
    <name evidence="1" type="ORF">THAOC_02500</name>
</gene>
<evidence type="ECO:0000313" key="2">
    <source>
        <dbReference type="Proteomes" id="UP000266841"/>
    </source>
</evidence>
<reference evidence="1 2" key="1">
    <citation type="journal article" date="2012" name="Genome Biol.">
        <title>Genome and low-iron response of an oceanic diatom adapted to chronic iron limitation.</title>
        <authorList>
            <person name="Lommer M."/>
            <person name="Specht M."/>
            <person name="Roy A.S."/>
            <person name="Kraemer L."/>
            <person name="Andreson R."/>
            <person name="Gutowska M.A."/>
            <person name="Wolf J."/>
            <person name="Bergner S.V."/>
            <person name="Schilhabel M.B."/>
            <person name="Klostermeier U.C."/>
            <person name="Beiko R.G."/>
            <person name="Rosenstiel P."/>
            <person name="Hippler M."/>
            <person name="Laroche J."/>
        </authorList>
    </citation>
    <scope>NUCLEOTIDE SEQUENCE [LARGE SCALE GENOMIC DNA]</scope>
    <source>
        <strain evidence="1 2">CCMP1005</strain>
    </source>
</reference>
<dbReference type="Proteomes" id="UP000266841">
    <property type="component" value="Unassembled WGS sequence"/>
</dbReference>
<dbReference type="OMA" id="RTILIHE"/>
<dbReference type="PANTHER" id="PTHR36166">
    <property type="entry name" value="CHROMOSOME 9, WHOLE GENOME SHOTGUN SEQUENCE"/>
    <property type="match status" value="1"/>
</dbReference>
<dbReference type="InterPro" id="IPR019587">
    <property type="entry name" value="Polyketide_cyclase/dehydratase"/>
</dbReference>
<name>K0TQB8_THAOC</name>
<evidence type="ECO:0008006" key="3">
    <source>
        <dbReference type="Google" id="ProtNLM"/>
    </source>
</evidence>
<dbReference type="PANTHER" id="PTHR36166:SF1">
    <property type="entry name" value="SRPBCC DOMAIN-CONTAINING PROTEIN"/>
    <property type="match status" value="1"/>
</dbReference>
<dbReference type="Gene3D" id="3.30.530.20">
    <property type="match status" value="1"/>
</dbReference>
<sequence length="175" mass="19823">MSRHNISHRTVINAPVDRVWSEIIDLPAWKEWNRWTTLEVVEEQDVAKKPSTGAKGKLRASYKGDGKWETFDFTFGTVNNEDRVLTWTGKVGGGLLFSGVHTMRLEQVGAIDELDAMSSSSRTILIHEERFGGLLPRLGLGLPYKQLKRNYLQMNQSLKKYVEDSIVSCAVDAQR</sequence>
<keyword evidence="2" id="KW-1185">Reference proteome</keyword>
<proteinExistence type="predicted"/>
<dbReference type="Pfam" id="PF10604">
    <property type="entry name" value="Polyketide_cyc2"/>
    <property type="match status" value="1"/>
</dbReference>
<dbReference type="EMBL" id="AGNL01002736">
    <property type="protein sequence ID" value="EJK75772.1"/>
    <property type="molecule type" value="Genomic_DNA"/>
</dbReference>
<dbReference type="SUPFAM" id="SSF55961">
    <property type="entry name" value="Bet v1-like"/>
    <property type="match status" value="1"/>
</dbReference>
<comment type="caution">
    <text evidence="1">The sequence shown here is derived from an EMBL/GenBank/DDBJ whole genome shotgun (WGS) entry which is preliminary data.</text>
</comment>
<dbReference type="InterPro" id="IPR023393">
    <property type="entry name" value="START-like_dom_sf"/>
</dbReference>
<organism evidence="1 2">
    <name type="scientific">Thalassiosira oceanica</name>
    <name type="common">Marine diatom</name>
    <dbReference type="NCBI Taxonomy" id="159749"/>
    <lineage>
        <taxon>Eukaryota</taxon>
        <taxon>Sar</taxon>
        <taxon>Stramenopiles</taxon>
        <taxon>Ochrophyta</taxon>
        <taxon>Bacillariophyta</taxon>
        <taxon>Coscinodiscophyceae</taxon>
        <taxon>Thalassiosirophycidae</taxon>
        <taxon>Thalassiosirales</taxon>
        <taxon>Thalassiosiraceae</taxon>
        <taxon>Thalassiosira</taxon>
    </lineage>
</organism>
<dbReference type="OrthoDB" id="39464at2759"/>
<accession>K0TQB8</accession>
<dbReference type="AlphaFoldDB" id="K0TQB8"/>
<protein>
    <recommendedName>
        <fullName evidence="3">Coenzyme Q-binding protein COQ10 START domain-containing protein</fullName>
    </recommendedName>
</protein>
<evidence type="ECO:0000313" key="1">
    <source>
        <dbReference type="EMBL" id="EJK75772.1"/>
    </source>
</evidence>